<gene>
    <name evidence="2" type="ORF">GMES_1989</name>
</gene>
<name>K6ZLR7_9ALTE</name>
<evidence type="ECO:0000313" key="3">
    <source>
        <dbReference type="Proteomes" id="UP000006263"/>
    </source>
</evidence>
<reference evidence="2 3" key="1">
    <citation type="journal article" date="2017" name="Antonie Van Leeuwenhoek">
        <title>Rhizobium rhizosphaerae sp. nov., a novel species isolated from rice rhizosphere.</title>
        <authorList>
            <person name="Zhao J.J."/>
            <person name="Zhang J."/>
            <person name="Zhang R.J."/>
            <person name="Zhang C.W."/>
            <person name="Yin H.Q."/>
            <person name="Zhang X.X."/>
        </authorList>
    </citation>
    <scope>NUCLEOTIDE SEQUENCE [LARGE SCALE GENOMIC DNA]</scope>
    <source>
        <strain evidence="2 3">KMM 241</strain>
    </source>
</reference>
<keyword evidence="1" id="KW-1133">Transmembrane helix</keyword>
<sequence>MVAYSLFIGATVVKFTRSFLLNMLIYKRLFFYISGAVIAMSQPVFYFAFVIYALVIFH</sequence>
<dbReference type="AlphaFoldDB" id="K6ZLR7"/>
<accession>K6ZLR7</accession>
<protein>
    <submittedName>
        <fullName evidence="2">Uncharacterized protein</fullName>
    </submittedName>
</protein>
<feature type="transmembrane region" description="Helical" evidence="1">
    <location>
        <begin position="29"/>
        <end position="57"/>
    </location>
</feature>
<dbReference type="EMBL" id="BAEP01000041">
    <property type="protein sequence ID" value="GAC24285.1"/>
    <property type="molecule type" value="Genomic_DNA"/>
</dbReference>
<evidence type="ECO:0000313" key="2">
    <source>
        <dbReference type="EMBL" id="GAC24285.1"/>
    </source>
</evidence>
<organism evidence="2 3">
    <name type="scientific">Paraglaciecola mesophila KMM 241</name>
    <dbReference type="NCBI Taxonomy" id="1128912"/>
    <lineage>
        <taxon>Bacteria</taxon>
        <taxon>Pseudomonadati</taxon>
        <taxon>Pseudomonadota</taxon>
        <taxon>Gammaproteobacteria</taxon>
        <taxon>Alteromonadales</taxon>
        <taxon>Alteromonadaceae</taxon>
        <taxon>Paraglaciecola</taxon>
    </lineage>
</organism>
<proteinExistence type="predicted"/>
<keyword evidence="1" id="KW-0812">Transmembrane</keyword>
<evidence type="ECO:0000256" key="1">
    <source>
        <dbReference type="SAM" id="Phobius"/>
    </source>
</evidence>
<comment type="caution">
    <text evidence="2">The sequence shown here is derived from an EMBL/GenBank/DDBJ whole genome shotgun (WGS) entry which is preliminary data.</text>
</comment>
<keyword evidence="1" id="KW-0472">Membrane</keyword>
<dbReference type="Proteomes" id="UP000006263">
    <property type="component" value="Unassembled WGS sequence"/>
</dbReference>